<protein>
    <recommendedName>
        <fullName evidence="4">Asl1-like glycosyl hydrolase catalytic domain-containing protein</fullName>
    </recommendedName>
</protein>
<dbReference type="SUPFAM" id="SSF51445">
    <property type="entry name" value="(Trans)glycosidases"/>
    <property type="match status" value="1"/>
</dbReference>
<dbReference type="InterPro" id="IPR051923">
    <property type="entry name" value="Glycosyl_Hydrolase_39"/>
</dbReference>
<dbReference type="PANTHER" id="PTHR12631:SF10">
    <property type="entry name" value="BETA-XYLOSIDASE-LIKE PROTEIN-RELATED"/>
    <property type="match status" value="1"/>
</dbReference>
<evidence type="ECO:0000313" key="2">
    <source>
        <dbReference type="EMBL" id="PQJ11937.1"/>
    </source>
</evidence>
<reference evidence="2 3" key="1">
    <citation type="submission" date="2018-01" db="EMBL/GenBank/DDBJ databases">
        <title>A novel member of the phylum Bacteroidetes isolated from glacier ice.</title>
        <authorList>
            <person name="Liu Q."/>
            <person name="Xin Y.-H."/>
        </authorList>
    </citation>
    <scope>NUCLEOTIDE SEQUENCE [LARGE SCALE GENOMIC DNA]</scope>
    <source>
        <strain evidence="2 3">RB1R16</strain>
    </source>
</reference>
<evidence type="ECO:0000256" key="1">
    <source>
        <dbReference type="SAM" id="SignalP"/>
    </source>
</evidence>
<dbReference type="Gene3D" id="3.20.20.80">
    <property type="entry name" value="Glycosidases"/>
    <property type="match status" value="1"/>
</dbReference>
<name>A0A2S7SZ95_9BACT</name>
<sequence length="672" mass="76061">MKIASFIIPLLLFCMTGCAQKDTHNFHMPGKIPIYGKLWYQQTNATGNLEMLFDNNQFQKPNTGYNKLVEHYDAWYPLQDGEQMTIDSIMMYCWRCIDAAHPLTIYAVMPDWTRVPIAVFKGERAATWEGPDPAKPGVFALAKPVSGMRYLIINSWGEFPGEIEFYGKYTSPDKVGVGLIDKPIPLNNYFGINAFEWNFQNKTDPDKADASMLDPIKNFTGVRHYLDWGKLEATEGNYTYNPVHDGGWNYDDMYQWCNDQHIEVLACLKTIPKWMEDTYPEGQRNYENVPARYGKDLSAPASYIEQAKVAFQFAARYGGNKKVDVSLLKVDSKPRWNGEKVNTVKAGLGLIHYIECDNERDKWWKGRAAYQTGREYAANLSAFYDGHKGALGAGAGVKNADPNMKVVMGGLADPSTGYIKGMIDWCKQYRGYKADGSVDLPWDVINYHFYSNDANGANNDQHIGVAPEQTITAKTADEFVTFAQVVCNGMPVWVTEAGYDVNPQSVQRAVATKDKSIQLTQADWTLRTSLLYARCKVDRVFYYELYDDDAKSTIKYGTSGLINDNRTNRPAADFMAQVHRFFGAYTYKETISQDPIVDKYTLVAETMYMLVVPDGKGRTANYQLDLGKTDTAYIYQPMPGKEMKLTKVKTARGKVQINVTETPVFVTNYLLR</sequence>
<dbReference type="OrthoDB" id="177731at2"/>
<feature type="signal peptide" evidence="1">
    <location>
        <begin position="1"/>
        <end position="21"/>
    </location>
</feature>
<comment type="caution">
    <text evidence="2">The sequence shown here is derived from an EMBL/GenBank/DDBJ whole genome shotgun (WGS) entry which is preliminary data.</text>
</comment>
<keyword evidence="3" id="KW-1185">Reference proteome</keyword>
<accession>A0A2S7SZ95</accession>
<evidence type="ECO:0008006" key="4">
    <source>
        <dbReference type="Google" id="ProtNLM"/>
    </source>
</evidence>
<keyword evidence="1" id="KW-0732">Signal</keyword>
<dbReference type="AlphaFoldDB" id="A0A2S7SZ95"/>
<gene>
    <name evidence="2" type="ORF">CJD36_009095</name>
</gene>
<proteinExistence type="predicted"/>
<dbReference type="RefSeq" id="WP_105038817.1">
    <property type="nucleotide sequence ID" value="NZ_PPSL01000002.1"/>
</dbReference>
<organism evidence="2 3">
    <name type="scientific">Flavipsychrobacter stenotrophus</name>
    <dbReference type="NCBI Taxonomy" id="2077091"/>
    <lineage>
        <taxon>Bacteria</taxon>
        <taxon>Pseudomonadati</taxon>
        <taxon>Bacteroidota</taxon>
        <taxon>Chitinophagia</taxon>
        <taxon>Chitinophagales</taxon>
        <taxon>Chitinophagaceae</taxon>
        <taxon>Flavipsychrobacter</taxon>
    </lineage>
</organism>
<dbReference type="EMBL" id="PPSL01000002">
    <property type="protein sequence ID" value="PQJ11937.1"/>
    <property type="molecule type" value="Genomic_DNA"/>
</dbReference>
<dbReference type="Proteomes" id="UP000239872">
    <property type="component" value="Unassembled WGS sequence"/>
</dbReference>
<feature type="chain" id="PRO_5015642517" description="Asl1-like glycosyl hydrolase catalytic domain-containing protein" evidence="1">
    <location>
        <begin position="22"/>
        <end position="672"/>
    </location>
</feature>
<evidence type="ECO:0000313" key="3">
    <source>
        <dbReference type="Proteomes" id="UP000239872"/>
    </source>
</evidence>
<dbReference type="InterPro" id="IPR017853">
    <property type="entry name" value="GH"/>
</dbReference>
<dbReference type="PANTHER" id="PTHR12631">
    <property type="entry name" value="ALPHA-L-IDURONIDASE"/>
    <property type="match status" value="1"/>
</dbReference>
<dbReference type="GO" id="GO:0004553">
    <property type="term" value="F:hydrolase activity, hydrolyzing O-glycosyl compounds"/>
    <property type="evidence" value="ECO:0007669"/>
    <property type="project" value="TreeGrafter"/>
</dbReference>